<dbReference type="NCBIfam" id="NF033819">
    <property type="entry name" value="IS66_TnpB"/>
    <property type="match status" value="1"/>
</dbReference>
<name>A0A6I1X0H0_9PSED</name>
<dbReference type="PANTHER" id="PTHR36455:SF1">
    <property type="entry name" value="BLR8292 PROTEIN"/>
    <property type="match status" value="1"/>
</dbReference>
<dbReference type="PANTHER" id="PTHR36455">
    <property type="match status" value="1"/>
</dbReference>
<reference evidence="1 2" key="1">
    <citation type="submission" date="2019-10" db="EMBL/GenBank/DDBJ databases">
        <title>Evaluation of single-gene subtyping targets for Pseudomonas.</title>
        <authorList>
            <person name="Reichler S.J."/>
            <person name="Orsi R.H."/>
            <person name="Wiedmann M."/>
            <person name="Martin N.H."/>
            <person name="Murphy S.I."/>
        </authorList>
    </citation>
    <scope>NUCLEOTIDE SEQUENCE [LARGE SCALE GENOMIC DNA]</scope>
    <source>
        <strain evidence="1 2">FSL R10-1876</strain>
    </source>
</reference>
<organism evidence="1 2">
    <name type="scientific">Pseudomonas helleri</name>
    <dbReference type="NCBI Taxonomy" id="1608996"/>
    <lineage>
        <taxon>Bacteria</taxon>
        <taxon>Pseudomonadati</taxon>
        <taxon>Pseudomonadota</taxon>
        <taxon>Gammaproteobacteria</taxon>
        <taxon>Pseudomonadales</taxon>
        <taxon>Pseudomonadaceae</taxon>
        <taxon>Pseudomonas</taxon>
    </lineage>
</organism>
<proteinExistence type="predicted"/>
<dbReference type="AlphaFoldDB" id="A0A6I1X0H0"/>
<sequence>MAVFRSRRMCPFCPWTCFVIRIDSIWLATEPMDMRSGMEKALARVVSVFGAAQPHCAYLFANRRGNRMKVLVHDGLGVWLAARRLHQGRFSWSSNRHGDQMELNTEQLQALVVGLPWQWLESDGAIRNH</sequence>
<evidence type="ECO:0000313" key="1">
    <source>
        <dbReference type="EMBL" id="MQU46243.1"/>
    </source>
</evidence>
<comment type="caution">
    <text evidence="1">The sequence shown here is derived from an EMBL/GenBank/DDBJ whole genome shotgun (WGS) entry which is preliminary data.</text>
</comment>
<dbReference type="Proteomes" id="UP000466863">
    <property type="component" value="Unassembled WGS sequence"/>
</dbReference>
<dbReference type="Pfam" id="PF05717">
    <property type="entry name" value="TnpB_IS66"/>
    <property type="match status" value="1"/>
</dbReference>
<dbReference type="InterPro" id="IPR008878">
    <property type="entry name" value="Transposase_IS66_Orf2"/>
</dbReference>
<gene>
    <name evidence="1" type="primary">tnpB</name>
    <name evidence="1" type="ORF">GHO28_27685</name>
</gene>
<dbReference type="EMBL" id="WIVV01000344">
    <property type="protein sequence ID" value="MQU46243.1"/>
    <property type="molecule type" value="Genomic_DNA"/>
</dbReference>
<evidence type="ECO:0000313" key="2">
    <source>
        <dbReference type="Proteomes" id="UP000466863"/>
    </source>
</evidence>
<accession>A0A6I1X0H0</accession>
<protein>
    <submittedName>
        <fullName evidence="1">IS66 family insertion sequence element accessory protein TnpB</fullName>
    </submittedName>
</protein>